<reference evidence="7" key="1">
    <citation type="submission" date="2020-11" db="EMBL/GenBank/DDBJ databases">
        <authorList>
            <person name="Tran Van P."/>
        </authorList>
    </citation>
    <scope>NUCLEOTIDE SEQUENCE</scope>
</reference>
<feature type="transmembrane region" description="Helical" evidence="5">
    <location>
        <begin position="15"/>
        <end position="38"/>
    </location>
</feature>
<proteinExistence type="predicted"/>
<evidence type="ECO:0000313" key="7">
    <source>
        <dbReference type="EMBL" id="CAD7397302.1"/>
    </source>
</evidence>
<evidence type="ECO:0000256" key="1">
    <source>
        <dbReference type="ARBA" id="ARBA00004141"/>
    </source>
</evidence>
<organism evidence="7">
    <name type="scientific">Timema poppense</name>
    <name type="common">Walking stick</name>
    <dbReference type="NCBI Taxonomy" id="170557"/>
    <lineage>
        <taxon>Eukaryota</taxon>
        <taxon>Metazoa</taxon>
        <taxon>Ecdysozoa</taxon>
        <taxon>Arthropoda</taxon>
        <taxon>Hexapoda</taxon>
        <taxon>Insecta</taxon>
        <taxon>Pterygota</taxon>
        <taxon>Neoptera</taxon>
        <taxon>Polyneoptera</taxon>
        <taxon>Phasmatodea</taxon>
        <taxon>Timematodea</taxon>
        <taxon>Timematoidea</taxon>
        <taxon>Timematidae</taxon>
        <taxon>Timema</taxon>
    </lineage>
</organism>
<evidence type="ECO:0000256" key="3">
    <source>
        <dbReference type="ARBA" id="ARBA00022989"/>
    </source>
</evidence>
<sequence>MLVLTYSQLREDEKIAILAVPGFLIVAALTGTILMYAFRFDWSWEVWFLFGTIASATHPHYVVTILQDLGTIGSCWVSYGFVHGIKPGCGSGAREGQLPVALMLVYSVTDDLAGPMSILEVGPSMRRCSA</sequence>
<comment type="subcellular location">
    <subcellularLocation>
        <location evidence="1">Membrane</location>
        <topology evidence="1">Multi-pass membrane protein</topology>
    </subcellularLocation>
</comment>
<dbReference type="Pfam" id="PF00999">
    <property type="entry name" value="Na_H_Exchanger"/>
    <property type="match status" value="1"/>
</dbReference>
<keyword evidence="3 5" id="KW-1133">Transmembrane helix</keyword>
<dbReference type="AlphaFoldDB" id="A0A7R9GV40"/>
<feature type="domain" description="Cation/H+ exchanger transmembrane" evidence="6">
    <location>
        <begin position="11"/>
        <end position="72"/>
    </location>
</feature>
<accession>A0A7R9GV40</accession>
<dbReference type="EMBL" id="OD000369">
    <property type="protein sequence ID" value="CAD7397302.1"/>
    <property type="molecule type" value="Genomic_DNA"/>
</dbReference>
<keyword evidence="2 5" id="KW-0812">Transmembrane</keyword>
<evidence type="ECO:0000259" key="6">
    <source>
        <dbReference type="Pfam" id="PF00999"/>
    </source>
</evidence>
<dbReference type="InterPro" id="IPR006153">
    <property type="entry name" value="Cation/H_exchanger_TM"/>
</dbReference>
<name>A0A7R9GV40_TIMPO</name>
<protein>
    <recommendedName>
        <fullName evidence="6">Cation/H+ exchanger transmembrane domain-containing protein</fullName>
    </recommendedName>
</protein>
<evidence type="ECO:0000256" key="2">
    <source>
        <dbReference type="ARBA" id="ARBA00022692"/>
    </source>
</evidence>
<evidence type="ECO:0000256" key="5">
    <source>
        <dbReference type="SAM" id="Phobius"/>
    </source>
</evidence>
<keyword evidence="4 5" id="KW-0472">Membrane</keyword>
<dbReference type="GO" id="GO:0016020">
    <property type="term" value="C:membrane"/>
    <property type="evidence" value="ECO:0007669"/>
    <property type="project" value="UniProtKB-SubCell"/>
</dbReference>
<dbReference type="GO" id="GO:0015297">
    <property type="term" value="F:antiporter activity"/>
    <property type="evidence" value="ECO:0007669"/>
    <property type="project" value="InterPro"/>
</dbReference>
<dbReference type="GO" id="GO:1902600">
    <property type="term" value="P:proton transmembrane transport"/>
    <property type="evidence" value="ECO:0007669"/>
    <property type="project" value="InterPro"/>
</dbReference>
<evidence type="ECO:0000256" key="4">
    <source>
        <dbReference type="ARBA" id="ARBA00023136"/>
    </source>
</evidence>
<gene>
    <name evidence="7" type="ORF">TPSB3V08_LOCUS1083</name>
</gene>